<dbReference type="AlphaFoldDB" id="A0A0L0V6Z6"/>
<accession>A0A0L0V6Z6</accession>
<evidence type="ECO:0000256" key="1">
    <source>
        <dbReference type="SAM" id="MobiDB-lite"/>
    </source>
</evidence>
<dbReference type="SUPFAM" id="SSF110916">
    <property type="entry name" value="Peptidyl-tRNA hydrolase domain-like"/>
    <property type="match status" value="1"/>
</dbReference>
<dbReference type="Proteomes" id="UP000054564">
    <property type="component" value="Unassembled WGS sequence"/>
</dbReference>
<evidence type="ECO:0000313" key="4">
    <source>
        <dbReference type="Proteomes" id="UP000054564"/>
    </source>
</evidence>
<dbReference type="PANTHER" id="PTHR11075">
    <property type="entry name" value="PEPTIDE CHAIN RELEASE FACTOR"/>
    <property type="match status" value="1"/>
</dbReference>
<protein>
    <recommendedName>
        <fullName evidence="2">Prokaryotic-type class I peptide chain release factors domain-containing protein</fullName>
    </recommendedName>
</protein>
<dbReference type="EMBL" id="AJIL01000103">
    <property type="protein sequence ID" value="KNE95080.1"/>
    <property type="molecule type" value="Genomic_DNA"/>
</dbReference>
<evidence type="ECO:0000313" key="3">
    <source>
        <dbReference type="EMBL" id="KNE95080.1"/>
    </source>
</evidence>
<dbReference type="InterPro" id="IPR000352">
    <property type="entry name" value="Pep_chain_release_fac_I"/>
</dbReference>
<sequence length="190" mass="21465">MFHTLSRLKSTLTEGPLTVIQLDKQSLLNSQQAQTTARNYIDQLLNQHTKFKETLQPFTKFNFSTSGGKGGQNVNKVNTKATLRLELDRLKSIVPAYWISNLSNSHLYAPQTGQLVIHSSLTRSQSCNVDDCWSKLLQNFHAASQVGLMGQTSVEQAQKVNRLKSMEKSRTKKIKSIRKDIKSNRSKPVF</sequence>
<name>A0A0L0V6Z6_9BASI</name>
<dbReference type="OrthoDB" id="270639at2759"/>
<comment type="caution">
    <text evidence="3">The sequence shown here is derived from an EMBL/GenBank/DDBJ whole genome shotgun (WGS) entry which is preliminary data.</text>
</comment>
<organism evidence="3 4">
    <name type="scientific">Puccinia striiformis f. sp. tritici PST-78</name>
    <dbReference type="NCBI Taxonomy" id="1165861"/>
    <lineage>
        <taxon>Eukaryota</taxon>
        <taxon>Fungi</taxon>
        <taxon>Dikarya</taxon>
        <taxon>Basidiomycota</taxon>
        <taxon>Pucciniomycotina</taxon>
        <taxon>Pucciniomycetes</taxon>
        <taxon>Pucciniales</taxon>
        <taxon>Pucciniaceae</taxon>
        <taxon>Puccinia</taxon>
    </lineage>
</organism>
<dbReference type="GO" id="GO:0005762">
    <property type="term" value="C:mitochondrial large ribosomal subunit"/>
    <property type="evidence" value="ECO:0007669"/>
    <property type="project" value="TreeGrafter"/>
</dbReference>
<reference evidence="4" key="1">
    <citation type="submission" date="2014-03" db="EMBL/GenBank/DDBJ databases">
        <title>The Genome Sequence of Puccinia striiformis f. sp. tritici PST-78.</title>
        <authorList>
            <consortium name="The Broad Institute Genome Sequencing Platform"/>
            <person name="Cuomo C."/>
            <person name="Hulbert S."/>
            <person name="Chen X."/>
            <person name="Walker B."/>
            <person name="Young S.K."/>
            <person name="Zeng Q."/>
            <person name="Gargeya S."/>
            <person name="Fitzgerald M."/>
            <person name="Haas B."/>
            <person name="Abouelleil A."/>
            <person name="Alvarado L."/>
            <person name="Arachchi H.M."/>
            <person name="Berlin A.M."/>
            <person name="Chapman S.B."/>
            <person name="Goldberg J."/>
            <person name="Griggs A."/>
            <person name="Gujja S."/>
            <person name="Hansen M."/>
            <person name="Howarth C."/>
            <person name="Imamovic A."/>
            <person name="Larimer J."/>
            <person name="McCowan C."/>
            <person name="Montmayeur A."/>
            <person name="Murphy C."/>
            <person name="Neiman D."/>
            <person name="Pearson M."/>
            <person name="Priest M."/>
            <person name="Roberts A."/>
            <person name="Saif S."/>
            <person name="Shea T."/>
            <person name="Sisk P."/>
            <person name="Sykes S."/>
            <person name="Wortman J."/>
            <person name="Nusbaum C."/>
            <person name="Birren B."/>
        </authorList>
    </citation>
    <scope>NUCLEOTIDE SEQUENCE [LARGE SCALE GENOMIC DNA]</scope>
    <source>
        <strain evidence="4">race PST-78</strain>
    </source>
</reference>
<dbReference type="GO" id="GO:0070126">
    <property type="term" value="P:mitochondrial translational termination"/>
    <property type="evidence" value="ECO:0007669"/>
    <property type="project" value="TreeGrafter"/>
</dbReference>
<proteinExistence type="predicted"/>
<dbReference type="GO" id="GO:0016150">
    <property type="term" value="F:translation release factor activity, codon nonspecific"/>
    <property type="evidence" value="ECO:0007669"/>
    <property type="project" value="TreeGrafter"/>
</dbReference>
<dbReference type="Gene3D" id="3.30.160.20">
    <property type="match status" value="1"/>
</dbReference>
<dbReference type="GO" id="GO:0004045">
    <property type="term" value="F:peptidyl-tRNA hydrolase activity"/>
    <property type="evidence" value="ECO:0007669"/>
    <property type="project" value="TreeGrafter"/>
</dbReference>
<dbReference type="InterPro" id="IPR052104">
    <property type="entry name" value="Mito_Release_Factor_mL62"/>
</dbReference>
<keyword evidence="4" id="KW-1185">Reference proteome</keyword>
<evidence type="ECO:0000259" key="2">
    <source>
        <dbReference type="Pfam" id="PF00472"/>
    </source>
</evidence>
<dbReference type="STRING" id="1165861.A0A0L0V6Z6"/>
<dbReference type="PANTHER" id="PTHR11075:SF54">
    <property type="entry name" value="LARGE RIBOSOMAL SUBUNIT PROTEIN ML62"/>
    <property type="match status" value="1"/>
</dbReference>
<dbReference type="Pfam" id="PF00472">
    <property type="entry name" value="RF-1"/>
    <property type="match status" value="1"/>
</dbReference>
<feature type="domain" description="Prokaryotic-type class I peptide chain release factors" evidence="2">
    <location>
        <begin position="60"/>
        <end position="182"/>
    </location>
</feature>
<gene>
    <name evidence="3" type="ORF">PSTG_11558</name>
</gene>
<feature type="region of interest" description="Disordered" evidence="1">
    <location>
        <begin position="162"/>
        <end position="190"/>
    </location>
</feature>